<comment type="caution">
    <text evidence="2">The sequence shown here is derived from an EMBL/GenBank/DDBJ whole genome shotgun (WGS) entry which is preliminary data.</text>
</comment>
<dbReference type="OrthoDB" id="5500241at2"/>
<dbReference type="STRING" id="197479.BFW38_01705"/>
<dbReference type="AlphaFoldDB" id="A0A1E2V612"/>
<dbReference type="RefSeq" id="WP_068996833.1">
    <property type="nucleotide sequence ID" value="NZ_MDTQ01000001.1"/>
</dbReference>
<sequence>MILKEYKHRPDANSKSEENCAEVSTRLRNAFKTNEDVLVMSDVVVEVEERKVNVDHVVLHPYGITLINSRTLYGKIEVNYRQVWNRIVNGREIPMENPIELFKYVSRELRNKLNNHTAEVLTRHNGVQKGFEVLPIEVIFVQAPKTTIQGNGINQSFIMTVEQVTQSINRSFSSYKKREFQMYGGMESFKFTPSDMHATADLLMGNVIDRSQYPAAESAQTQAVKQGRRGIVRAVSTLRPHIIKGRDIKPGRQRDNEPAQ</sequence>
<protein>
    <recommendedName>
        <fullName evidence="1">NERD domain-containing protein</fullName>
    </recommendedName>
</protein>
<dbReference type="EMBL" id="MDTQ01000001">
    <property type="protein sequence ID" value="ODC02448.1"/>
    <property type="molecule type" value="Genomic_DNA"/>
</dbReference>
<evidence type="ECO:0000313" key="3">
    <source>
        <dbReference type="Proteomes" id="UP000094291"/>
    </source>
</evidence>
<dbReference type="Proteomes" id="UP000094291">
    <property type="component" value="Unassembled WGS sequence"/>
</dbReference>
<dbReference type="Pfam" id="PF08378">
    <property type="entry name" value="NERD"/>
    <property type="match status" value="1"/>
</dbReference>
<evidence type="ECO:0000259" key="1">
    <source>
        <dbReference type="PROSITE" id="PS50965"/>
    </source>
</evidence>
<dbReference type="InterPro" id="IPR011528">
    <property type="entry name" value="NERD"/>
</dbReference>
<evidence type="ECO:0000313" key="2">
    <source>
        <dbReference type="EMBL" id="ODC02448.1"/>
    </source>
</evidence>
<feature type="domain" description="NERD" evidence="1">
    <location>
        <begin position="15"/>
        <end position="132"/>
    </location>
</feature>
<reference evidence="2 3" key="1">
    <citation type="submission" date="2016-08" db="EMBL/GenBank/DDBJ databases">
        <authorList>
            <person name="Seilhamer J.J."/>
        </authorList>
    </citation>
    <scope>NUCLEOTIDE SEQUENCE [LARGE SCALE GENOMIC DNA]</scope>
    <source>
        <strain evidence="2 3">PH27A</strain>
    </source>
</reference>
<name>A0A1E2V612_9GAMM</name>
<dbReference type="PROSITE" id="PS50965">
    <property type="entry name" value="NERD"/>
    <property type="match status" value="1"/>
</dbReference>
<accession>A0A1E2V612</accession>
<gene>
    <name evidence="2" type="ORF">BFW38_01705</name>
</gene>
<organism evidence="2 3">
    <name type="scientific">Terasakiispira papahanaumokuakeensis</name>
    <dbReference type="NCBI Taxonomy" id="197479"/>
    <lineage>
        <taxon>Bacteria</taxon>
        <taxon>Pseudomonadati</taxon>
        <taxon>Pseudomonadota</taxon>
        <taxon>Gammaproteobacteria</taxon>
        <taxon>Oceanospirillales</taxon>
        <taxon>Terasakiispira</taxon>
    </lineage>
</organism>
<keyword evidence="3" id="KW-1185">Reference proteome</keyword>
<proteinExistence type="predicted"/>